<dbReference type="Pfam" id="PF13814">
    <property type="entry name" value="Replic_Relax"/>
    <property type="match status" value="1"/>
</dbReference>
<name>A0A1G6GZH3_9ACTN</name>
<reference evidence="2 3" key="1">
    <citation type="submission" date="2016-06" db="EMBL/GenBank/DDBJ databases">
        <authorList>
            <person name="Olsen C.W."/>
            <person name="Carey S."/>
            <person name="Hinshaw L."/>
            <person name="Karasin A.I."/>
        </authorList>
    </citation>
    <scope>NUCLEOTIDE SEQUENCE [LARGE SCALE GENOMIC DNA]</scope>
    <source>
        <strain evidence="2 3">LZ-22</strain>
    </source>
</reference>
<evidence type="ECO:0000313" key="3">
    <source>
        <dbReference type="Proteomes" id="UP000199086"/>
    </source>
</evidence>
<dbReference type="Proteomes" id="UP000199086">
    <property type="component" value="Unassembled WGS sequence"/>
</dbReference>
<organism evidence="2 3">
    <name type="scientific">Raineyella antarctica</name>
    <dbReference type="NCBI Taxonomy" id="1577474"/>
    <lineage>
        <taxon>Bacteria</taxon>
        <taxon>Bacillati</taxon>
        <taxon>Actinomycetota</taxon>
        <taxon>Actinomycetes</taxon>
        <taxon>Propionibacteriales</taxon>
        <taxon>Propionibacteriaceae</taxon>
        <taxon>Raineyella</taxon>
    </lineage>
</organism>
<dbReference type="InterPro" id="IPR025855">
    <property type="entry name" value="Replic_Relax"/>
</dbReference>
<dbReference type="OrthoDB" id="4146863at2"/>
<accession>A0A1G6GZH3</accession>
<evidence type="ECO:0000313" key="2">
    <source>
        <dbReference type="EMBL" id="SDB87298.1"/>
    </source>
</evidence>
<feature type="region of interest" description="Disordered" evidence="1">
    <location>
        <begin position="1"/>
        <end position="31"/>
    </location>
</feature>
<keyword evidence="3" id="KW-1185">Reference proteome</keyword>
<protein>
    <submittedName>
        <fullName evidence="2">Replication-relaxation</fullName>
    </submittedName>
</protein>
<dbReference type="RefSeq" id="WP_092610150.1">
    <property type="nucleotide sequence ID" value="NZ_FMYF01000005.1"/>
</dbReference>
<gene>
    <name evidence="2" type="ORF">GA0111570_105317</name>
</gene>
<evidence type="ECO:0000256" key="1">
    <source>
        <dbReference type="SAM" id="MobiDB-lite"/>
    </source>
</evidence>
<dbReference type="AlphaFoldDB" id="A0A1G6GZH3"/>
<proteinExistence type="predicted"/>
<dbReference type="EMBL" id="FMYF01000005">
    <property type="protein sequence ID" value="SDB87298.1"/>
    <property type="molecule type" value="Genomic_DNA"/>
</dbReference>
<dbReference type="STRING" id="1577474.GA0111570_105317"/>
<sequence length="317" mass="34530">MTTNTGHTPEDRIPIAAPLGSPDPSATDEATQASAALAAPNTDTLSVSSSPGRVGGRALAKLRHDLTERDWRILRLVGDHRYLTTRQIEGFCFTNLGSPESAERTTRRVLARLAHEGVLRTLARRIGGVRAGSGATVYHLAPAGARLLAGDTGRHFRSREPSERFLLHCLAIGDTHLELNSIATRDAITSIEVALEPACWRTYTGPGGESRSLQPDLAVTVQGADYEDRWFLEIDMGTESIPTLLTKSAQYDTYRRTGAEQAAHEVFPMVCWLMLGAKADTRAEQLRQRLRAKGYPNGMFHVCTEDQLSLTLTGAVA</sequence>